<comment type="caution">
    <text evidence="5">The sequence shown here is derived from an EMBL/GenBank/DDBJ whole genome shotgun (WGS) entry which is preliminary data.</text>
</comment>
<keyword evidence="3" id="KW-0964">Secreted</keyword>
<comment type="similarity">
    <text evidence="2 4">Belongs to the peptidase S10 family.</text>
</comment>
<dbReference type="InterPro" id="IPR018202">
    <property type="entry name" value="Ser_caboxypep_ser_AS"/>
</dbReference>
<dbReference type="EC" id="3.4.16.-" evidence="4"/>
<feature type="non-terminal residue" evidence="5">
    <location>
        <position position="458"/>
    </location>
</feature>
<dbReference type="GO" id="GO:0006508">
    <property type="term" value="P:proteolysis"/>
    <property type="evidence" value="ECO:0007669"/>
    <property type="project" value="UniProtKB-KW"/>
</dbReference>
<organism evidence="5 6">
    <name type="scientific">Dillenia turbinata</name>
    <dbReference type="NCBI Taxonomy" id="194707"/>
    <lineage>
        <taxon>Eukaryota</taxon>
        <taxon>Viridiplantae</taxon>
        <taxon>Streptophyta</taxon>
        <taxon>Embryophyta</taxon>
        <taxon>Tracheophyta</taxon>
        <taxon>Spermatophyta</taxon>
        <taxon>Magnoliopsida</taxon>
        <taxon>eudicotyledons</taxon>
        <taxon>Gunneridae</taxon>
        <taxon>Pentapetalae</taxon>
        <taxon>Dilleniales</taxon>
        <taxon>Dilleniaceae</taxon>
        <taxon>Dillenia</taxon>
    </lineage>
</organism>
<keyword evidence="6" id="KW-1185">Reference proteome</keyword>
<dbReference type="GO" id="GO:0005576">
    <property type="term" value="C:extracellular region"/>
    <property type="evidence" value="ECO:0007669"/>
    <property type="project" value="UniProtKB-SubCell"/>
</dbReference>
<proteinExistence type="inferred from homology"/>
<dbReference type="PANTHER" id="PTHR11802">
    <property type="entry name" value="SERINE PROTEASE FAMILY S10 SERINE CARBOXYPEPTIDASE"/>
    <property type="match status" value="1"/>
</dbReference>
<dbReference type="AlphaFoldDB" id="A0AAN8VZ49"/>
<evidence type="ECO:0000256" key="1">
    <source>
        <dbReference type="ARBA" id="ARBA00004613"/>
    </source>
</evidence>
<comment type="subcellular location">
    <subcellularLocation>
        <location evidence="1">Secreted</location>
    </subcellularLocation>
</comment>
<evidence type="ECO:0000256" key="3">
    <source>
        <dbReference type="ARBA" id="ARBA00022525"/>
    </source>
</evidence>
<dbReference type="PROSITE" id="PS00131">
    <property type="entry name" value="CARBOXYPEPT_SER_SER"/>
    <property type="match status" value="1"/>
</dbReference>
<dbReference type="PANTHER" id="PTHR11802:SF460">
    <property type="entry name" value="CARBOXYPEPTIDASE"/>
    <property type="match status" value="1"/>
</dbReference>
<reference evidence="5 6" key="1">
    <citation type="submission" date="2023-12" db="EMBL/GenBank/DDBJ databases">
        <title>A high-quality genome assembly for Dillenia turbinata (Dilleniales).</title>
        <authorList>
            <person name="Chanderbali A."/>
        </authorList>
    </citation>
    <scope>NUCLEOTIDE SEQUENCE [LARGE SCALE GENOMIC DNA]</scope>
    <source>
        <strain evidence="5">LSX21</strain>
        <tissue evidence="5">Leaf</tissue>
    </source>
</reference>
<evidence type="ECO:0000256" key="4">
    <source>
        <dbReference type="RuleBase" id="RU361156"/>
    </source>
</evidence>
<dbReference type="EMBL" id="JBAMMX010000006">
    <property type="protein sequence ID" value="KAK6938721.1"/>
    <property type="molecule type" value="Genomic_DNA"/>
</dbReference>
<protein>
    <recommendedName>
        <fullName evidence="4">Carboxypeptidase</fullName>
        <ecNumber evidence="4">3.4.16.-</ecNumber>
    </recommendedName>
</protein>
<gene>
    <name evidence="5" type="ORF">RJ641_032229</name>
</gene>
<keyword evidence="4" id="KW-0378">Hydrolase</keyword>
<dbReference type="GO" id="GO:0004185">
    <property type="term" value="F:serine-type carboxypeptidase activity"/>
    <property type="evidence" value="ECO:0007669"/>
    <property type="project" value="UniProtKB-UniRule"/>
</dbReference>
<dbReference type="SUPFAM" id="SSF53474">
    <property type="entry name" value="alpha/beta-Hydrolases"/>
    <property type="match status" value="1"/>
</dbReference>
<evidence type="ECO:0000313" key="6">
    <source>
        <dbReference type="Proteomes" id="UP001370490"/>
    </source>
</evidence>
<keyword evidence="4" id="KW-0645">Protease</keyword>
<dbReference type="Gene3D" id="3.40.50.1820">
    <property type="entry name" value="alpha/beta hydrolase"/>
    <property type="match status" value="1"/>
</dbReference>
<dbReference type="Proteomes" id="UP001370490">
    <property type="component" value="Unassembled WGS sequence"/>
</dbReference>
<dbReference type="Pfam" id="PF00450">
    <property type="entry name" value="Peptidase_S10"/>
    <property type="match status" value="2"/>
</dbReference>
<evidence type="ECO:0000313" key="5">
    <source>
        <dbReference type="EMBL" id="KAK6938721.1"/>
    </source>
</evidence>
<evidence type="ECO:0000256" key="2">
    <source>
        <dbReference type="ARBA" id="ARBA00009431"/>
    </source>
</evidence>
<dbReference type="InterPro" id="IPR001563">
    <property type="entry name" value="Peptidase_S10"/>
</dbReference>
<dbReference type="InterPro" id="IPR029058">
    <property type="entry name" value="AB_hydrolase_fold"/>
</dbReference>
<sequence>MKIIEELTWVTFFCMVFSSNHCYGQRGFHPLNNLLSKRYSKEQELEETLNYYRKPQILGTQKGLKESGKIKSLPGEPDGVDFDQYSGRALFYYFVESPNNSSSKPLVLWLNGGPGCSSLGNGALIELGPFRVNKDGRTLHKNQYAWNIEYELNGDNRTAQNRYTFFYKTRDRFVTGESYAGISRRSWHKESFTITSTRTKPKLILEELHSKHMLSYPMNYMQKLQANAISHLQMPQLKLVSTFYSECARLWAALTPLTSMPRCRPTSSSMNLLLIGNAYIDYKTTTGSISALDSRSKNYISSYLNIPKVQEAIHANVSSLPYNWEVCSDSTAKYSDANGEWIAHLDLQYQQVALVEITFTLKNIEEKGLHTKFNNPTLSAMVSASASGKSLQPYFVQNVKTASCGSSNMLAVPAPTTPTVTFGVPAALRSTMWEILTSWRHQKFTTALQRQPSSVLHE</sequence>
<name>A0AAN8VZ49_9MAGN</name>
<keyword evidence="4 5" id="KW-0121">Carboxypeptidase</keyword>
<dbReference type="GO" id="GO:0005773">
    <property type="term" value="C:vacuole"/>
    <property type="evidence" value="ECO:0007669"/>
    <property type="project" value="TreeGrafter"/>
</dbReference>
<accession>A0AAN8VZ49</accession>
<dbReference type="Gene3D" id="6.10.250.940">
    <property type="match status" value="1"/>
</dbReference>